<accession>A0A2A9NDC3</accession>
<feature type="compositionally biased region" description="Basic and acidic residues" evidence="1">
    <location>
        <begin position="995"/>
        <end position="1034"/>
    </location>
</feature>
<proteinExistence type="predicted"/>
<feature type="compositionally biased region" description="Polar residues" evidence="1">
    <location>
        <begin position="892"/>
        <end position="905"/>
    </location>
</feature>
<protein>
    <submittedName>
        <fullName evidence="2">Uncharacterized protein</fullName>
    </submittedName>
</protein>
<feature type="compositionally biased region" description="Low complexity" evidence="1">
    <location>
        <begin position="644"/>
        <end position="655"/>
    </location>
</feature>
<feature type="compositionally biased region" description="Basic and acidic residues" evidence="1">
    <location>
        <begin position="837"/>
        <end position="846"/>
    </location>
</feature>
<feature type="region of interest" description="Disordered" evidence="1">
    <location>
        <begin position="837"/>
        <end position="1049"/>
    </location>
</feature>
<feature type="compositionally biased region" description="Basic and acidic residues" evidence="1">
    <location>
        <begin position="966"/>
        <end position="975"/>
    </location>
</feature>
<feature type="compositionally biased region" description="Low complexity" evidence="1">
    <location>
        <begin position="56"/>
        <end position="67"/>
    </location>
</feature>
<name>A0A2A9NDC3_9AGAR</name>
<feature type="non-terminal residue" evidence="2">
    <location>
        <position position="1085"/>
    </location>
</feature>
<dbReference type="STRING" id="703135.A0A2A9NDC3"/>
<evidence type="ECO:0000313" key="2">
    <source>
        <dbReference type="EMBL" id="PFH45720.1"/>
    </source>
</evidence>
<dbReference type="AlphaFoldDB" id="A0A2A9NDC3"/>
<feature type="region of interest" description="Disordered" evidence="1">
    <location>
        <begin position="56"/>
        <end position="155"/>
    </location>
</feature>
<feature type="compositionally biased region" description="Low complexity" evidence="1">
    <location>
        <begin position="562"/>
        <end position="571"/>
    </location>
</feature>
<reference evidence="2 3" key="1">
    <citation type="submission" date="2014-02" db="EMBL/GenBank/DDBJ databases">
        <title>Transposable element dynamics among asymbiotic and ectomycorrhizal Amanita fungi.</title>
        <authorList>
            <consortium name="DOE Joint Genome Institute"/>
            <person name="Hess J."/>
            <person name="Skrede I."/>
            <person name="Wolfe B."/>
            <person name="LaButti K."/>
            <person name="Ohm R.A."/>
            <person name="Grigoriev I.V."/>
            <person name="Pringle A."/>
        </authorList>
    </citation>
    <scope>NUCLEOTIDE SEQUENCE [LARGE SCALE GENOMIC DNA]</scope>
    <source>
        <strain evidence="2 3">SKay4041</strain>
    </source>
</reference>
<dbReference type="Proteomes" id="UP000242287">
    <property type="component" value="Unassembled WGS sequence"/>
</dbReference>
<feature type="region of interest" description="Disordered" evidence="1">
    <location>
        <begin position="471"/>
        <end position="742"/>
    </location>
</feature>
<evidence type="ECO:0000256" key="1">
    <source>
        <dbReference type="SAM" id="MobiDB-lite"/>
    </source>
</evidence>
<feature type="compositionally biased region" description="Low complexity" evidence="1">
    <location>
        <begin position="716"/>
        <end position="731"/>
    </location>
</feature>
<keyword evidence="3" id="KW-1185">Reference proteome</keyword>
<feature type="compositionally biased region" description="Low complexity" evidence="1">
    <location>
        <begin position="83"/>
        <end position="104"/>
    </location>
</feature>
<feature type="compositionally biased region" description="Polar residues" evidence="1">
    <location>
        <begin position="183"/>
        <end position="197"/>
    </location>
</feature>
<feature type="compositionally biased region" description="Polar residues" evidence="1">
    <location>
        <begin position="424"/>
        <end position="434"/>
    </location>
</feature>
<feature type="compositionally biased region" description="Polar residues" evidence="1">
    <location>
        <begin position="540"/>
        <end position="558"/>
    </location>
</feature>
<feature type="region of interest" description="Disordered" evidence="1">
    <location>
        <begin position="777"/>
        <end position="819"/>
    </location>
</feature>
<feature type="region of interest" description="Disordered" evidence="1">
    <location>
        <begin position="182"/>
        <end position="259"/>
    </location>
</feature>
<feature type="compositionally biased region" description="Polar residues" evidence="1">
    <location>
        <begin position="139"/>
        <end position="149"/>
    </location>
</feature>
<evidence type="ECO:0000313" key="3">
    <source>
        <dbReference type="Proteomes" id="UP000242287"/>
    </source>
</evidence>
<organism evidence="2 3">
    <name type="scientific">Amanita thiersii Skay4041</name>
    <dbReference type="NCBI Taxonomy" id="703135"/>
    <lineage>
        <taxon>Eukaryota</taxon>
        <taxon>Fungi</taxon>
        <taxon>Dikarya</taxon>
        <taxon>Basidiomycota</taxon>
        <taxon>Agaricomycotina</taxon>
        <taxon>Agaricomycetes</taxon>
        <taxon>Agaricomycetidae</taxon>
        <taxon>Agaricales</taxon>
        <taxon>Pluteineae</taxon>
        <taxon>Amanitaceae</taxon>
        <taxon>Amanita</taxon>
    </lineage>
</organism>
<feature type="compositionally biased region" description="Polar residues" evidence="1">
    <location>
        <begin position="977"/>
        <end position="990"/>
    </location>
</feature>
<feature type="compositionally biased region" description="Polar residues" evidence="1">
    <location>
        <begin position="502"/>
        <end position="529"/>
    </location>
</feature>
<feature type="compositionally biased region" description="Low complexity" evidence="1">
    <location>
        <begin position="472"/>
        <end position="493"/>
    </location>
</feature>
<dbReference type="EMBL" id="KZ302303">
    <property type="protein sequence ID" value="PFH45720.1"/>
    <property type="molecule type" value="Genomic_DNA"/>
</dbReference>
<feature type="compositionally biased region" description="Polar residues" evidence="1">
    <location>
        <begin position="622"/>
        <end position="639"/>
    </location>
</feature>
<feature type="compositionally biased region" description="Low complexity" evidence="1">
    <location>
        <begin position="777"/>
        <end position="787"/>
    </location>
</feature>
<feature type="compositionally biased region" description="Low complexity" evidence="1">
    <location>
        <begin position="409"/>
        <end position="419"/>
    </location>
</feature>
<sequence>MAVRTQAALSRAGRRTAWSDLDSFSSGHVLRLTSTSMAPSFSSSPLTAAAVAASPTPASANSSNTSPGHTTFRSLRSLLPFGPSKNASNNSHPSSSSSPQGNPSRGTFSGFGSMRKSLTRERERQTSLTNLLPVISIDKPSSSAPQSQDDGAVRRAASFSTIDTSTTNASLLQNVVLDLPTGLGSSPSLNSTRSTDTAPILRSISPGPPLSADLSTIIEADSSYMSKTEPRSSKPSSPTIEKALPDIPPPRADRMNNDQDASLDLNTTHLAEQVLDAIMEKDAVTVEGWLNADKPIVIDADTDEDVDVDVPLGPVVDNASINIESVDPSIVALLSPNNLPRRGDRALQPNLPSDDASLIQESNASSSNTPSPAMQPRKASPTFSSIPRLRTMIHEPTTPGGSPSAGSDTTFKGSTTTPTGAANGMQQPNRSDGSLVQRRRIVSPSPLSGYSTPDLKTNSIPAAARSRMIGRSWSGSHSHSSVSSAPVTPSSSTQNLPLHPRISSSSARLQVQIPSQTTNTRPLSQSRTPSPILHAPPLHSPQSSYTPAMTSASTSSVPNLVPTAPATPSTPNSIIRLAPGVSRQNSESSHSLKPKFDTVDDTTTSMTSYGGRASLDSRRTRLQASNSETHVLATSTPFRRSSDDATATSTATTTTTRRKSMSSDTTTSPTSTRFGGRRPSFRDGYLAITRSRHASDAKEDSFSPSSLAVASKDGRPASPSLSLSPNSRVRSALSAPFRTRKRSMSVQESHGVFPASVISKRPDALLAAAGGRFTAGLRSSSSLSGRLANVKNKDLREESEEGGGGNGNSASRPPLHDWLGPRSVKALRAAGLLDYDREERDRDGESQHQYQYHHHMASLHSSSRERSGSVTTSVLSGASSSGRTGGPLTRFVSPTTNRSSASEYSPQHGRAQSRMAFSDAGGGGPGSIAGTSSRRGSETFSYPHGVGVGGQGLMHSPTFTTSTSGSRDRESRDTARSAGSTAPTSVSSSPYAYLSREREGRNREGDSGSRDRLPDRDRERDRDEVRELKEKHATETGALLGALSDSQRTTRMLREENGDLRERLERFADVEVENEELRKEVRGLR</sequence>
<feature type="region of interest" description="Disordered" evidence="1">
    <location>
        <begin position="337"/>
        <end position="438"/>
    </location>
</feature>
<dbReference type="OrthoDB" id="3216045at2759"/>
<gene>
    <name evidence="2" type="ORF">AMATHDRAFT_43987</name>
</gene>
<feature type="compositionally biased region" description="Polar residues" evidence="1">
    <location>
        <begin position="399"/>
        <end position="408"/>
    </location>
</feature>
<feature type="compositionally biased region" description="Low complexity" evidence="1">
    <location>
        <begin position="362"/>
        <end position="372"/>
    </location>
</feature>
<feature type="compositionally biased region" description="Low complexity" evidence="1">
    <location>
        <begin position="662"/>
        <end position="672"/>
    </location>
</feature>
<feature type="compositionally biased region" description="Polar residues" evidence="1">
    <location>
        <begin position="582"/>
        <end position="591"/>
    </location>
</feature>